<dbReference type="Pfam" id="PF10401">
    <property type="entry name" value="IRF-3"/>
    <property type="match status" value="1"/>
</dbReference>
<evidence type="ECO:0000256" key="4">
    <source>
        <dbReference type="ARBA" id="ARBA00023163"/>
    </source>
</evidence>
<feature type="region of interest" description="Disordered" evidence="6">
    <location>
        <begin position="307"/>
        <end position="334"/>
    </location>
</feature>
<dbReference type="InterPro" id="IPR036388">
    <property type="entry name" value="WH-like_DNA-bd_sf"/>
</dbReference>
<evidence type="ECO:0000259" key="7">
    <source>
        <dbReference type="PROSITE" id="PS51507"/>
    </source>
</evidence>
<sequence>MSGRRRLRPWLVAQVESGRFAGLEWDDGARSAVRIPWKHAGKQDHGPRDAAFFQAWAEFKGKLRPGAPPDPAGCKTRLRCALNKSPEFAEVPERSRLDGPHPYKVYRLLPGPAPRAGPPPRRAGPRPRQESGSSPPATTPPEAAADPQPHGEAAPSPSPDDAEAAEPPPDAWAPPPAPPPAPPNFDIVMESLEPLPPAQGGAALGLRLWLGGSLAWRGWLPPGDYLLSPPGPPGPPPPPGGALLPRLLLPRPEAPWGSAAAAVGGNNANAVGQLLAGLRPGLLVASSARGLFVRHRGEAPVYCAPPLPHGGGGAEPHGDGGGAEPPQPHGGPLERGAVVQVFDAQRFRQEAAQHRAGLGPCPPARVTLAVGRELGAGEGPERGALVLQLEQAFAQQLLEGPTAPPPRA</sequence>
<keyword evidence="4" id="KW-0804">Transcription</keyword>
<feature type="compositionally biased region" description="Pro residues" evidence="6">
    <location>
        <begin position="166"/>
        <end position="183"/>
    </location>
</feature>
<dbReference type="InterPro" id="IPR017855">
    <property type="entry name" value="SMAD-like_dom_sf"/>
</dbReference>
<dbReference type="InterPro" id="IPR019817">
    <property type="entry name" value="Interferon_reg_fac_CS"/>
</dbReference>
<dbReference type="PANTHER" id="PTHR11949">
    <property type="entry name" value="INTERFERON REGULATORY FACTOR"/>
    <property type="match status" value="1"/>
</dbReference>
<feature type="compositionally biased region" description="Basic and acidic residues" evidence="6">
    <location>
        <begin position="91"/>
        <end position="101"/>
    </location>
</feature>
<dbReference type="PROSITE" id="PS00601">
    <property type="entry name" value="IRF_1"/>
    <property type="match status" value="1"/>
</dbReference>
<evidence type="ECO:0000313" key="8">
    <source>
        <dbReference type="Proteomes" id="UP001652627"/>
    </source>
</evidence>
<dbReference type="PRINTS" id="PR00267">
    <property type="entry name" value="INTFRNREGFCT"/>
</dbReference>
<feature type="domain" description="IRF tryptophan pentad repeat" evidence="7">
    <location>
        <begin position="4"/>
        <end position="110"/>
    </location>
</feature>
<dbReference type="InterPro" id="IPR019471">
    <property type="entry name" value="Interferon_reg_factor-3"/>
</dbReference>
<dbReference type="SMART" id="SM00348">
    <property type="entry name" value="IRF"/>
    <property type="match status" value="1"/>
</dbReference>
<dbReference type="RefSeq" id="XP_067171057.1">
    <property type="nucleotide sequence ID" value="XM_067314956.1"/>
</dbReference>
<dbReference type="Pfam" id="PF00605">
    <property type="entry name" value="IRF"/>
    <property type="match status" value="1"/>
</dbReference>
<evidence type="ECO:0000256" key="6">
    <source>
        <dbReference type="SAM" id="MobiDB-lite"/>
    </source>
</evidence>
<dbReference type="SUPFAM" id="SSF46785">
    <property type="entry name" value="Winged helix' DNA-binding domain"/>
    <property type="match status" value="1"/>
</dbReference>
<dbReference type="InterPro" id="IPR008984">
    <property type="entry name" value="SMAD_FHA_dom_sf"/>
</dbReference>
<protein>
    <submittedName>
        <fullName evidence="9">Interferon regulatory factor 9</fullName>
    </submittedName>
</protein>
<feature type="region of interest" description="Disordered" evidence="6">
    <location>
        <begin position="84"/>
        <end position="188"/>
    </location>
</feature>
<feature type="compositionally biased region" description="Gly residues" evidence="6">
    <location>
        <begin position="309"/>
        <end position="323"/>
    </location>
</feature>
<dbReference type="InterPro" id="IPR001346">
    <property type="entry name" value="Interferon_reg_fact_DNA-bd_dom"/>
</dbReference>
<evidence type="ECO:0000313" key="9">
    <source>
        <dbReference type="RefSeq" id="XP_067171057.1"/>
    </source>
</evidence>
<dbReference type="GeneID" id="136995159"/>
<evidence type="ECO:0000256" key="3">
    <source>
        <dbReference type="ARBA" id="ARBA00023125"/>
    </source>
</evidence>
<keyword evidence="5" id="KW-0539">Nucleus</keyword>
<dbReference type="Gene3D" id="1.10.10.10">
    <property type="entry name" value="Winged helix-like DNA-binding domain superfamily/Winged helix DNA-binding domain"/>
    <property type="match status" value="1"/>
</dbReference>
<dbReference type="PROSITE" id="PS51507">
    <property type="entry name" value="IRF_2"/>
    <property type="match status" value="1"/>
</dbReference>
<dbReference type="CDD" id="cd00103">
    <property type="entry name" value="IRF"/>
    <property type="match status" value="1"/>
</dbReference>
<dbReference type="PANTHER" id="PTHR11949:SF26">
    <property type="entry name" value="INTERFERON REGULATORY FACTOR 9"/>
    <property type="match status" value="1"/>
</dbReference>
<feature type="compositionally biased region" description="Low complexity" evidence="6">
    <location>
        <begin position="140"/>
        <end position="155"/>
    </location>
</feature>
<evidence type="ECO:0000256" key="2">
    <source>
        <dbReference type="ARBA" id="ARBA00023015"/>
    </source>
</evidence>
<organism evidence="8 9">
    <name type="scientific">Apteryx mantelli</name>
    <name type="common">North Island brown kiwi</name>
    <dbReference type="NCBI Taxonomy" id="2696672"/>
    <lineage>
        <taxon>Eukaryota</taxon>
        <taxon>Metazoa</taxon>
        <taxon>Chordata</taxon>
        <taxon>Craniata</taxon>
        <taxon>Vertebrata</taxon>
        <taxon>Euteleostomi</taxon>
        <taxon>Archelosauria</taxon>
        <taxon>Archosauria</taxon>
        <taxon>Dinosauria</taxon>
        <taxon>Saurischia</taxon>
        <taxon>Theropoda</taxon>
        <taxon>Coelurosauria</taxon>
        <taxon>Aves</taxon>
        <taxon>Palaeognathae</taxon>
        <taxon>Apterygiformes</taxon>
        <taxon>Apterygidae</taxon>
        <taxon>Apteryx</taxon>
    </lineage>
</organism>
<keyword evidence="3" id="KW-0238">DNA-binding</keyword>
<comment type="subcellular location">
    <subcellularLocation>
        <location evidence="1">Nucleus</location>
    </subcellularLocation>
</comment>
<feature type="compositionally biased region" description="Pro residues" evidence="6">
    <location>
        <begin position="111"/>
        <end position="122"/>
    </location>
</feature>
<proteinExistence type="predicted"/>
<dbReference type="SUPFAM" id="SSF49879">
    <property type="entry name" value="SMAD/FHA domain"/>
    <property type="match status" value="1"/>
</dbReference>
<keyword evidence="8" id="KW-1185">Reference proteome</keyword>
<name>A0ABM4G1G9_9AVES</name>
<dbReference type="InterPro" id="IPR036390">
    <property type="entry name" value="WH_DNA-bd_sf"/>
</dbReference>
<evidence type="ECO:0000256" key="5">
    <source>
        <dbReference type="ARBA" id="ARBA00023242"/>
    </source>
</evidence>
<dbReference type="Gene3D" id="2.60.200.10">
    <property type="match status" value="1"/>
</dbReference>
<dbReference type="Proteomes" id="UP001652627">
    <property type="component" value="Chromosome 39"/>
</dbReference>
<accession>A0ABM4G1G9</accession>
<gene>
    <name evidence="9" type="primary">IRF9</name>
</gene>
<evidence type="ECO:0000256" key="1">
    <source>
        <dbReference type="ARBA" id="ARBA00004123"/>
    </source>
</evidence>
<dbReference type="SMART" id="SM01243">
    <property type="entry name" value="IRF-3"/>
    <property type="match status" value="1"/>
</dbReference>
<reference evidence="9" key="1">
    <citation type="submission" date="2025-08" db="UniProtKB">
        <authorList>
            <consortium name="RefSeq"/>
        </authorList>
    </citation>
    <scope>IDENTIFICATION</scope>
    <source>
        <tissue evidence="9">Blood</tissue>
    </source>
</reference>
<keyword evidence="2" id="KW-0805">Transcription regulation</keyword>